<dbReference type="Proteomes" id="UP000314294">
    <property type="component" value="Unassembled WGS sequence"/>
</dbReference>
<proteinExistence type="predicted"/>
<organism evidence="2 3">
    <name type="scientific">Liparis tanakae</name>
    <name type="common">Tanaka's snailfish</name>
    <dbReference type="NCBI Taxonomy" id="230148"/>
    <lineage>
        <taxon>Eukaryota</taxon>
        <taxon>Metazoa</taxon>
        <taxon>Chordata</taxon>
        <taxon>Craniata</taxon>
        <taxon>Vertebrata</taxon>
        <taxon>Euteleostomi</taxon>
        <taxon>Actinopterygii</taxon>
        <taxon>Neopterygii</taxon>
        <taxon>Teleostei</taxon>
        <taxon>Neoteleostei</taxon>
        <taxon>Acanthomorphata</taxon>
        <taxon>Eupercaria</taxon>
        <taxon>Perciformes</taxon>
        <taxon>Cottioidei</taxon>
        <taxon>Cottales</taxon>
        <taxon>Liparidae</taxon>
        <taxon>Liparis</taxon>
    </lineage>
</organism>
<accession>A0A4Z2JD09</accession>
<keyword evidence="3" id="KW-1185">Reference proteome</keyword>
<evidence type="ECO:0000256" key="1">
    <source>
        <dbReference type="SAM" id="MobiDB-lite"/>
    </source>
</evidence>
<gene>
    <name evidence="2" type="ORF">EYF80_002245</name>
</gene>
<evidence type="ECO:0000313" key="2">
    <source>
        <dbReference type="EMBL" id="TNN87528.1"/>
    </source>
</evidence>
<name>A0A4Z2JD09_9TELE</name>
<feature type="region of interest" description="Disordered" evidence="1">
    <location>
        <begin position="35"/>
        <end position="75"/>
    </location>
</feature>
<evidence type="ECO:0000313" key="3">
    <source>
        <dbReference type="Proteomes" id="UP000314294"/>
    </source>
</evidence>
<comment type="caution">
    <text evidence="2">The sequence shown here is derived from an EMBL/GenBank/DDBJ whole genome shotgun (WGS) entry which is preliminary data.</text>
</comment>
<dbReference type="EMBL" id="SRLO01000010">
    <property type="protein sequence ID" value="TNN87528.1"/>
    <property type="molecule type" value="Genomic_DNA"/>
</dbReference>
<protein>
    <submittedName>
        <fullName evidence="2">Uncharacterized protein</fullName>
    </submittedName>
</protein>
<reference evidence="2 3" key="1">
    <citation type="submission" date="2019-03" db="EMBL/GenBank/DDBJ databases">
        <title>First draft genome of Liparis tanakae, snailfish: a comprehensive survey of snailfish specific genes.</title>
        <authorList>
            <person name="Kim W."/>
            <person name="Song I."/>
            <person name="Jeong J.-H."/>
            <person name="Kim D."/>
            <person name="Kim S."/>
            <person name="Ryu S."/>
            <person name="Song J.Y."/>
            <person name="Lee S.K."/>
        </authorList>
    </citation>
    <scope>NUCLEOTIDE SEQUENCE [LARGE SCALE GENOMIC DNA]</scope>
    <source>
        <tissue evidence="2">Muscle</tissue>
    </source>
</reference>
<dbReference type="AlphaFoldDB" id="A0A4Z2JD09"/>
<sequence length="151" mass="17033">MGPFHTSGITGLQHTINMDGRDEFIEDNECCSNNSQEVHEQDSISEDSDSDLDNHGEDSSSNTSADDHMTTKRTQCRLQGAGVKEVRDGAPCLVIDVLFVCLTIFCLAFNRFGAGDVSNVLHVLKTLDLNRSRGREKRCEREREREREREK</sequence>